<evidence type="ECO:0000256" key="4">
    <source>
        <dbReference type="ARBA" id="ARBA00022692"/>
    </source>
</evidence>
<dbReference type="InterPro" id="IPR000515">
    <property type="entry name" value="MetI-like"/>
</dbReference>
<dbReference type="SUPFAM" id="SSF161098">
    <property type="entry name" value="MetI-like"/>
    <property type="match status" value="1"/>
</dbReference>
<feature type="transmembrane region" description="Helical" evidence="7">
    <location>
        <begin position="71"/>
        <end position="93"/>
    </location>
</feature>
<feature type="transmembrane region" description="Helical" evidence="7">
    <location>
        <begin position="147"/>
        <end position="168"/>
    </location>
</feature>
<dbReference type="Pfam" id="PF00528">
    <property type="entry name" value="BPD_transp_1"/>
    <property type="match status" value="1"/>
</dbReference>
<dbReference type="PANTHER" id="PTHR30193:SF37">
    <property type="entry name" value="INNER MEMBRANE ABC TRANSPORTER PERMEASE PROTEIN YCJO"/>
    <property type="match status" value="1"/>
</dbReference>
<feature type="transmembrane region" description="Helical" evidence="7">
    <location>
        <begin position="213"/>
        <end position="233"/>
    </location>
</feature>
<dbReference type="Proteomes" id="UP000658690">
    <property type="component" value="Unassembled WGS sequence"/>
</dbReference>
<proteinExistence type="inferred from homology"/>
<evidence type="ECO:0000256" key="2">
    <source>
        <dbReference type="ARBA" id="ARBA00022448"/>
    </source>
</evidence>
<feature type="domain" description="ABC transmembrane type-1" evidence="8">
    <location>
        <begin position="67"/>
        <end position="280"/>
    </location>
</feature>
<keyword evidence="4 7" id="KW-0812">Transmembrane</keyword>
<sequence length="289" mass="32708">MQMKLREWMWSYFFIGPNLLFLFVFLVFPLFYTFYLSFFEADIYSSTFVGFDNFSSLFGEELFLKAFVNTFYFVLIIVPCVIVISLVIAAFMQGFHKVSKSFFRLMFYLPVVSTPVVLSLVWAWMYNPSFGIIKYFSEVLGFGSVDVFSGQLSAILALSGIVVTWMVGQPIILYLSGMDGVPKDLYEAAEIDGAGALRTFFSITLPMISHTTLLIVITSTISVFQIFVVIHLITGGGPFHGTESLVYTIYRTAFVSLEFGKASAQSVILFFIILIISLLQFRLMKTKLD</sequence>
<evidence type="ECO:0000256" key="5">
    <source>
        <dbReference type="ARBA" id="ARBA00022989"/>
    </source>
</evidence>
<dbReference type="EMBL" id="WHOC01000058">
    <property type="protein sequence ID" value="NOU86317.1"/>
    <property type="molecule type" value="Genomic_DNA"/>
</dbReference>
<feature type="transmembrane region" description="Helical" evidence="7">
    <location>
        <begin position="105"/>
        <end position="127"/>
    </location>
</feature>
<comment type="similarity">
    <text evidence="7">Belongs to the binding-protein-dependent transport system permease family.</text>
</comment>
<keyword evidence="6 7" id="KW-0472">Membrane</keyword>
<keyword evidence="3" id="KW-1003">Cell membrane</keyword>
<evidence type="ECO:0000256" key="6">
    <source>
        <dbReference type="ARBA" id="ARBA00023136"/>
    </source>
</evidence>
<reference evidence="9 10" key="1">
    <citation type="submission" date="2019-10" db="EMBL/GenBank/DDBJ databases">
        <title>Description of Paenibacillus choica sp. nov.</title>
        <authorList>
            <person name="Carlier A."/>
            <person name="Qi S."/>
        </authorList>
    </citation>
    <scope>NUCLEOTIDE SEQUENCE [LARGE SCALE GENOMIC DNA]</scope>
    <source>
        <strain evidence="9 10">LMG 31460</strain>
    </source>
</reference>
<keyword evidence="10" id="KW-1185">Reference proteome</keyword>
<dbReference type="PANTHER" id="PTHR30193">
    <property type="entry name" value="ABC TRANSPORTER PERMEASE PROTEIN"/>
    <property type="match status" value="1"/>
</dbReference>
<comment type="caution">
    <text evidence="9">The sequence shown here is derived from an EMBL/GenBank/DDBJ whole genome shotgun (WGS) entry which is preliminary data.</text>
</comment>
<feature type="transmembrane region" description="Helical" evidence="7">
    <location>
        <begin position="262"/>
        <end position="281"/>
    </location>
</feature>
<protein>
    <submittedName>
        <fullName evidence="9">ABC transporter permease subunit</fullName>
    </submittedName>
</protein>
<dbReference type="InterPro" id="IPR035906">
    <property type="entry name" value="MetI-like_sf"/>
</dbReference>
<keyword evidence="2 7" id="KW-0813">Transport</keyword>
<evidence type="ECO:0000256" key="1">
    <source>
        <dbReference type="ARBA" id="ARBA00004651"/>
    </source>
</evidence>
<name>A0ABX1YZA6_9BACL</name>
<evidence type="ECO:0000313" key="10">
    <source>
        <dbReference type="Proteomes" id="UP000658690"/>
    </source>
</evidence>
<gene>
    <name evidence="9" type="ORF">GC102_11100</name>
</gene>
<dbReference type="Gene3D" id="1.10.3720.10">
    <property type="entry name" value="MetI-like"/>
    <property type="match status" value="1"/>
</dbReference>
<dbReference type="InterPro" id="IPR051393">
    <property type="entry name" value="ABC_transporter_permease"/>
</dbReference>
<keyword evidence="5 7" id="KW-1133">Transmembrane helix</keyword>
<feature type="transmembrane region" description="Helical" evidence="7">
    <location>
        <begin position="12"/>
        <end position="35"/>
    </location>
</feature>
<organism evidence="9 10">
    <name type="scientific">Paenibacillus germinis</name>
    <dbReference type="NCBI Taxonomy" id="2654979"/>
    <lineage>
        <taxon>Bacteria</taxon>
        <taxon>Bacillati</taxon>
        <taxon>Bacillota</taxon>
        <taxon>Bacilli</taxon>
        <taxon>Bacillales</taxon>
        <taxon>Paenibacillaceae</taxon>
        <taxon>Paenibacillus</taxon>
    </lineage>
</organism>
<comment type="subcellular location">
    <subcellularLocation>
        <location evidence="1 7">Cell membrane</location>
        <topology evidence="1 7">Multi-pass membrane protein</topology>
    </subcellularLocation>
</comment>
<accession>A0ABX1YZA6</accession>
<evidence type="ECO:0000256" key="7">
    <source>
        <dbReference type="RuleBase" id="RU363032"/>
    </source>
</evidence>
<dbReference type="CDD" id="cd06261">
    <property type="entry name" value="TM_PBP2"/>
    <property type="match status" value="1"/>
</dbReference>
<evidence type="ECO:0000256" key="3">
    <source>
        <dbReference type="ARBA" id="ARBA00022475"/>
    </source>
</evidence>
<evidence type="ECO:0000313" key="9">
    <source>
        <dbReference type="EMBL" id="NOU86317.1"/>
    </source>
</evidence>
<dbReference type="PROSITE" id="PS50928">
    <property type="entry name" value="ABC_TM1"/>
    <property type="match status" value="1"/>
</dbReference>
<evidence type="ECO:0000259" key="8">
    <source>
        <dbReference type="PROSITE" id="PS50928"/>
    </source>
</evidence>